<evidence type="ECO:0000313" key="9">
    <source>
        <dbReference type="EMBL" id="OMJ23122.1"/>
    </source>
</evidence>
<evidence type="ECO:0000256" key="1">
    <source>
        <dbReference type="ARBA" id="ARBA00004906"/>
    </source>
</evidence>
<reference evidence="9 10" key="1">
    <citation type="submission" date="2017-01" db="EMBL/GenBank/DDBJ databases">
        <authorList>
            <person name="Mah S.A."/>
            <person name="Swanson W.J."/>
            <person name="Moy G.W."/>
            <person name="Vacquier V.D."/>
        </authorList>
    </citation>
    <scope>NUCLEOTIDE SEQUENCE [LARGE SCALE GENOMIC DNA]</scope>
    <source>
        <strain evidence="9 10">GSMNP</strain>
    </source>
</reference>
<dbReference type="Gene3D" id="3.30.40.10">
    <property type="entry name" value="Zinc/RING finger domain, C3HC4 (zinc finger)"/>
    <property type="match status" value="1"/>
</dbReference>
<accession>A0A1R1Y854</accession>
<evidence type="ECO:0000256" key="5">
    <source>
        <dbReference type="ARBA" id="ARBA00022833"/>
    </source>
</evidence>
<keyword evidence="4" id="KW-0833">Ubl conjugation pathway</keyword>
<organism evidence="9 10">
    <name type="scientific">Smittium culicis</name>
    <dbReference type="NCBI Taxonomy" id="133412"/>
    <lineage>
        <taxon>Eukaryota</taxon>
        <taxon>Fungi</taxon>
        <taxon>Fungi incertae sedis</taxon>
        <taxon>Zoopagomycota</taxon>
        <taxon>Kickxellomycotina</taxon>
        <taxon>Harpellomycetes</taxon>
        <taxon>Harpellales</taxon>
        <taxon>Legeriomycetaceae</taxon>
        <taxon>Smittium</taxon>
    </lineage>
</organism>
<keyword evidence="10" id="KW-1185">Reference proteome</keyword>
<evidence type="ECO:0000313" key="10">
    <source>
        <dbReference type="Proteomes" id="UP000187283"/>
    </source>
</evidence>
<keyword evidence="2" id="KW-0479">Metal-binding</keyword>
<comment type="pathway">
    <text evidence="1">Protein modification; protein ubiquitination.</text>
</comment>
<dbReference type="InterPro" id="IPR024766">
    <property type="entry name" value="Znf_RING_H2"/>
</dbReference>
<evidence type="ECO:0000256" key="6">
    <source>
        <dbReference type="PROSITE-ProRule" id="PRU00175"/>
    </source>
</evidence>
<sequence length="588" mass="65147">MVSGIKIDKKYENSTQFSINSGSKIKDGFNVSDTNFSECLEISTSYNDRGVGFKASKIMEKEEADRIGNSLEVEQEEEIKPAVALCCGHIFHSDCVEMWLSYKNCCPTCRLDQKGNKPIHLYIDEVATKVPKNEKMISPVEAMLIERGNDIKEILQNCAFDQHEFEEQIKEANAKIDASIATIALLKDQIISLKEKNSLLEQKVQKGKKEAEVFGKKQHSFLVSAENMAREVSKLRLEISEQKEKLKTLDFYKNGLVEARKMNSLLSLKLSKSKKLVERLEVDRALRVQKSAQNNKQPLDTMRSLDAEISVIQDSPSGAHFFSGIDSGSSCEQPRRNISVDQKALHKLDSVSFMLPSSRNGEDPTNYAVKKPKIVYLNSDEESPINSRNRGSLKPSIFKPVSFNIGPGKPGLRTGTADGKPRIAEPIIFKPSAIKASSPLGLGVDGSQSQGTTFDGGEVGSASNPGNRVLVSPEFAPNSSILNPFEIPDKYHMQPPKKKYKSAFKTNVVEDRTNKKVNVIGLLNQKLDDSNRGKVNFSAFGMSGSSNGNVNGGSAGYSMRIISPVKRQQQLVAKKRPTQSRQTKLFKF</sequence>
<dbReference type="InterPro" id="IPR013083">
    <property type="entry name" value="Znf_RING/FYVE/PHD"/>
</dbReference>
<dbReference type="AlphaFoldDB" id="A0A1R1Y854"/>
<dbReference type="SUPFAM" id="SSF57850">
    <property type="entry name" value="RING/U-box"/>
    <property type="match status" value="1"/>
</dbReference>
<dbReference type="OrthoDB" id="8062037at2759"/>
<keyword evidence="5" id="KW-0862">Zinc</keyword>
<feature type="domain" description="RING-type" evidence="8">
    <location>
        <begin position="87"/>
        <end position="110"/>
    </location>
</feature>
<dbReference type="Pfam" id="PF12678">
    <property type="entry name" value="zf-rbx1"/>
    <property type="match status" value="1"/>
</dbReference>
<proteinExistence type="predicted"/>
<keyword evidence="7" id="KW-0175">Coiled coil</keyword>
<name>A0A1R1Y854_9FUNG</name>
<dbReference type="Proteomes" id="UP000187283">
    <property type="component" value="Unassembled WGS sequence"/>
</dbReference>
<dbReference type="Gene3D" id="1.20.5.340">
    <property type="match status" value="1"/>
</dbReference>
<dbReference type="InterPro" id="IPR001841">
    <property type="entry name" value="Znf_RING"/>
</dbReference>
<evidence type="ECO:0000256" key="4">
    <source>
        <dbReference type="ARBA" id="ARBA00022786"/>
    </source>
</evidence>
<evidence type="ECO:0000256" key="3">
    <source>
        <dbReference type="ARBA" id="ARBA00022771"/>
    </source>
</evidence>
<protein>
    <recommendedName>
        <fullName evidence="8">RING-type domain-containing protein</fullName>
    </recommendedName>
</protein>
<feature type="coiled-coil region" evidence="7">
    <location>
        <begin position="169"/>
        <end position="245"/>
    </location>
</feature>
<gene>
    <name evidence="9" type="ORF">AYI70_g2457</name>
</gene>
<comment type="caution">
    <text evidence="9">The sequence shown here is derived from an EMBL/GenBank/DDBJ whole genome shotgun (WGS) entry which is preliminary data.</text>
</comment>
<evidence type="ECO:0000256" key="2">
    <source>
        <dbReference type="ARBA" id="ARBA00022723"/>
    </source>
</evidence>
<dbReference type="GO" id="GO:0008270">
    <property type="term" value="F:zinc ion binding"/>
    <property type="evidence" value="ECO:0007669"/>
    <property type="project" value="UniProtKB-KW"/>
</dbReference>
<evidence type="ECO:0000259" key="8">
    <source>
        <dbReference type="PROSITE" id="PS50089"/>
    </source>
</evidence>
<dbReference type="PROSITE" id="PS50089">
    <property type="entry name" value="ZF_RING_2"/>
    <property type="match status" value="1"/>
</dbReference>
<keyword evidence="3 6" id="KW-0863">Zinc-finger</keyword>
<dbReference type="EMBL" id="LSSN01000602">
    <property type="protein sequence ID" value="OMJ23122.1"/>
    <property type="molecule type" value="Genomic_DNA"/>
</dbReference>
<evidence type="ECO:0000256" key="7">
    <source>
        <dbReference type="SAM" id="Coils"/>
    </source>
</evidence>